<organism evidence="3 4">
    <name type="scientific">Parasedimentitalea marina</name>
    <dbReference type="NCBI Taxonomy" id="2483033"/>
    <lineage>
        <taxon>Bacteria</taxon>
        <taxon>Pseudomonadati</taxon>
        <taxon>Pseudomonadota</taxon>
        <taxon>Alphaproteobacteria</taxon>
        <taxon>Rhodobacterales</taxon>
        <taxon>Paracoccaceae</taxon>
        <taxon>Parasedimentitalea</taxon>
    </lineage>
</organism>
<sequence>MLKTLSSSMFLGFMCAVPSSLISEELVFATGDWRPYIFEESGVVNVETPGFSVEIVNKVFEKMGHSITYRSAPFLRQINMVEQGTVDALVGLYQDEAPSLVFPEEPIGKTQNCFFVKDGATWKYTKIDDLSEIVIGTVSGYSYGELDAFFESKPENKISLTGSEIGMMERLVGLVRLGRVDAIVQDRLITEFFLNNAEASEKLENAGCLTQVPFYIGFTPNSPFSKEYALIFDETLNKMRRSGELDEILSKYSVMDWE</sequence>
<dbReference type="Gene3D" id="3.40.190.10">
    <property type="entry name" value="Periplasmic binding protein-like II"/>
    <property type="match status" value="2"/>
</dbReference>
<proteinExistence type="predicted"/>
<dbReference type="SMART" id="SM00062">
    <property type="entry name" value="PBPb"/>
    <property type="match status" value="1"/>
</dbReference>
<dbReference type="KEGG" id="sedi:EBB79_13135"/>
<evidence type="ECO:0000313" key="3">
    <source>
        <dbReference type="EMBL" id="AZV78722.1"/>
    </source>
</evidence>
<name>A0A3T0N413_9RHOB</name>
<accession>A0A3T0N413</accession>
<keyword evidence="4" id="KW-1185">Reference proteome</keyword>
<protein>
    <recommendedName>
        <fullName evidence="2">Solute-binding protein family 3/N-terminal domain-containing protein</fullName>
    </recommendedName>
</protein>
<dbReference type="OrthoDB" id="5421182at2"/>
<evidence type="ECO:0000259" key="2">
    <source>
        <dbReference type="SMART" id="SM00062"/>
    </source>
</evidence>
<dbReference type="Pfam" id="PF00497">
    <property type="entry name" value="SBP_bac_3"/>
    <property type="match status" value="1"/>
</dbReference>
<dbReference type="Proteomes" id="UP000283063">
    <property type="component" value="Chromosome"/>
</dbReference>
<dbReference type="SUPFAM" id="SSF53850">
    <property type="entry name" value="Periplasmic binding protein-like II"/>
    <property type="match status" value="1"/>
</dbReference>
<dbReference type="AlphaFoldDB" id="A0A3T0N413"/>
<keyword evidence="1" id="KW-0732">Signal</keyword>
<dbReference type="PANTHER" id="PTHR35936">
    <property type="entry name" value="MEMBRANE-BOUND LYTIC MUREIN TRANSGLYCOSYLASE F"/>
    <property type="match status" value="1"/>
</dbReference>
<dbReference type="PANTHER" id="PTHR35936:SF25">
    <property type="entry name" value="ABC TRANSPORTER SUBSTRATE-BINDING PROTEIN"/>
    <property type="match status" value="1"/>
</dbReference>
<evidence type="ECO:0000313" key="4">
    <source>
        <dbReference type="Proteomes" id="UP000283063"/>
    </source>
</evidence>
<feature type="domain" description="Solute-binding protein family 3/N-terminal" evidence="2">
    <location>
        <begin position="43"/>
        <end position="256"/>
    </location>
</feature>
<reference evidence="3 4" key="1">
    <citation type="submission" date="2018-10" db="EMBL/GenBank/DDBJ databases">
        <title>Parasedimentitalea marina sp. nov., a psychrophilic bacterium isolated from deep seawater of the New Britain Trench.</title>
        <authorList>
            <person name="Cao J."/>
        </authorList>
    </citation>
    <scope>NUCLEOTIDE SEQUENCE [LARGE SCALE GENOMIC DNA]</scope>
    <source>
        <strain evidence="3 4">W43</strain>
    </source>
</reference>
<dbReference type="RefSeq" id="WP_127749276.1">
    <property type="nucleotide sequence ID" value="NZ_CP033219.1"/>
</dbReference>
<gene>
    <name evidence="3" type="ORF">EBB79_13135</name>
</gene>
<evidence type="ECO:0000256" key="1">
    <source>
        <dbReference type="ARBA" id="ARBA00022729"/>
    </source>
</evidence>
<dbReference type="InterPro" id="IPR001638">
    <property type="entry name" value="Solute-binding_3/MltF_N"/>
</dbReference>
<dbReference type="EMBL" id="CP033219">
    <property type="protein sequence ID" value="AZV78722.1"/>
    <property type="molecule type" value="Genomic_DNA"/>
</dbReference>